<keyword evidence="2" id="KW-0201">Cytochrome c-type biogenesis</keyword>
<dbReference type="Gene3D" id="3.40.30.10">
    <property type="entry name" value="Glutaredoxin"/>
    <property type="match status" value="1"/>
</dbReference>
<comment type="subcellular location">
    <subcellularLocation>
        <location evidence="1">Cell envelope</location>
    </subcellularLocation>
</comment>
<evidence type="ECO:0000256" key="1">
    <source>
        <dbReference type="ARBA" id="ARBA00004196"/>
    </source>
</evidence>
<dbReference type="GO" id="GO:0005886">
    <property type="term" value="C:plasma membrane"/>
    <property type="evidence" value="ECO:0007669"/>
    <property type="project" value="InterPro"/>
</dbReference>
<keyword evidence="5" id="KW-0812">Transmembrane</keyword>
<keyword evidence="3" id="KW-0676">Redox-active center</keyword>
<feature type="domain" description="Thioredoxin" evidence="6">
    <location>
        <begin position="210"/>
        <end position="346"/>
    </location>
</feature>
<feature type="transmembrane region" description="Helical" evidence="5">
    <location>
        <begin position="89"/>
        <end position="111"/>
    </location>
</feature>
<evidence type="ECO:0000256" key="2">
    <source>
        <dbReference type="ARBA" id="ARBA00022748"/>
    </source>
</evidence>
<feature type="transmembrane region" description="Helical" evidence="5">
    <location>
        <begin position="189"/>
        <end position="209"/>
    </location>
</feature>
<dbReference type="InterPro" id="IPR050553">
    <property type="entry name" value="Thioredoxin_ResA/DsbE_sf"/>
</dbReference>
<dbReference type="Proteomes" id="UP000318199">
    <property type="component" value="Unassembled WGS sequence"/>
</dbReference>
<dbReference type="CDD" id="cd02966">
    <property type="entry name" value="TlpA_like_family"/>
    <property type="match status" value="1"/>
</dbReference>
<proteinExistence type="predicted"/>
<dbReference type="PANTHER" id="PTHR42852:SF18">
    <property type="entry name" value="CHROMOSOME UNDETERMINED SCAFFOLD_47, WHOLE GENOME SHOTGUN SEQUENCE"/>
    <property type="match status" value="1"/>
</dbReference>
<dbReference type="InterPro" id="IPR036249">
    <property type="entry name" value="Thioredoxin-like_sf"/>
</dbReference>
<dbReference type="EMBL" id="VOBQ01000021">
    <property type="protein sequence ID" value="TWO68027.1"/>
    <property type="molecule type" value="Genomic_DNA"/>
</dbReference>
<evidence type="ECO:0000256" key="5">
    <source>
        <dbReference type="SAM" id="Phobius"/>
    </source>
</evidence>
<feature type="transmembrane region" description="Helical" evidence="5">
    <location>
        <begin position="161"/>
        <end position="177"/>
    </location>
</feature>
<evidence type="ECO:0000259" key="6">
    <source>
        <dbReference type="PROSITE" id="PS51352"/>
    </source>
</evidence>
<comment type="caution">
    <text evidence="7">The sequence shown here is derived from an EMBL/GenBank/DDBJ whole genome shotgun (WGS) entry which is preliminary data.</text>
</comment>
<reference evidence="7 8" key="1">
    <citation type="submission" date="2019-07" db="EMBL/GenBank/DDBJ databases">
        <title>Caenimonas sedimenti sp. nov., isolated from activated sludge.</title>
        <authorList>
            <person name="Xu J."/>
        </authorList>
    </citation>
    <scope>NUCLEOTIDE SEQUENCE [LARGE SCALE GENOMIC DNA]</scope>
    <source>
        <strain evidence="7 8">HX-9-20</strain>
    </source>
</reference>
<feature type="transmembrane region" description="Helical" evidence="5">
    <location>
        <begin position="123"/>
        <end position="141"/>
    </location>
</feature>
<accession>A0A562ZI20</accession>
<dbReference type="Pfam" id="PF08534">
    <property type="entry name" value="Redoxin"/>
    <property type="match status" value="1"/>
</dbReference>
<evidence type="ECO:0000256" key="4">
    <source>
        <dbReference type="SAM" id="MobiDB-lite"/>
    </source>
</evidence>
<dbReference type="InterPro" id="IPR001640">
    <property type="entry name" value="Lgt"/>
</dbReference>
<protein>
    <submittedName>
        <fullName evidence="7">Redoxin domain-containing protein</fullName>
    </submittedName>
</protein>
<dbReference type="Pfam" id="PF01790">
    <property type="entry name" value="LGT"/>
    <property type="match status" value="1"/>
</dbReference>
<dbReference type="InterPro" id="IPR013766">
    <property type="entry name" value="Thioredoxin_domain"/>
</dbReference>
<name>A0A562ZI20_9BURK</name>
<sequence>MGDDRRGAEGQQHPCARRHQRRGIRRDAQSAGRDAGGADAHPAFDPGECPGGAAASGGRERGRVPANPAERLADAEVALVPNAIQIGPLALPVSLLFMLVAVAAATSIGKWSGRRVGVDVEPILFWTLVVGVVVARLAFVLQFSTTYQASPLAVLDIRDGGWRPLAGFAAAWLFALGRQFKKPMLRKPLLAAVIVATAIWGGGILALSLPSEEQKLPTLELASLEGAPVDLAQFEGRPTVVNLWATWCPPCVREMPVLREAQAAHPAMNFVFINQGESAQRVGGWLAARNLLLRNVLLDTKGQALTAFNQRGLPTTLFFDAKGRLVSTRTGELSAASLAEKLESID</sequence>
<feature type="compositionally biased region" description="Basic residues" evidence="4">
    <location>
        <begin position="15"/>
        <end position="24"/>
    </location>
</feature>
<dbReference type="PANTHER" id="PTHR42852">
    <property type="entry name" value="THIOL:DISULFIDE INTERCHANGE PROTEIN DSBE"/>
    <property type="match status" value="1"/>
</dbReference>
<feature type="region of interest" description="Disordered" evidence="4">
    <location>
        <begin position="1"/>
        <end position="65"/>
    </location>
</feature>
<evidence type="ECO:0000256" key="3">
    <source>
        <dbReference type="ARBA" id="ARBA00023284"/>
    </source>
</evidence>
<keyword evidence="5" id="KW-1133">Transmembrane helix</keyword>
<dbReference type="SUPFAM" id="SSF52833">
    <property type="entry name" value="Thioredoxin-like"/>
    <property type="match status" value="1"/>
</dbReference>
<organism evidence="7 8">
    <name type="scientific">Caenimonas sedimenti</name>
    <dbReference type="NCBI Taxonomy" id="2596921"/>
    <lineage>
        <taxon>Bacteria</taxon>
        <taxon>Pseudomonadati</taxon>
        <taxon>Pseudomonadota</taxon>
        <taxon>Betaproteobacteria</taxon>
        <taxon>Burkholderiales</taxon>
        <taxon>Comamonadaceae</taxon>
        <taxon>Caenimonas</taxon>
    </lineage>
</organism>
<dbReference type="AlphaFoldDB" id="A0A562ZI20"/>
<dbReference type="GO" id="GO:0042158">
    <property type="term" value="P:lipoprotein biosynthetic process"/>
    <property type="evidence" value="ECO:0007669"/>
    <property type="project" value="InterPro"/>
</dbReference>
<gene>
    <name evidence="7" type="ORF">FN976_24095</name>
</gene>
<dbReference type="InterPro" id="IPR017937">
    <property type="entry name" value="Thioredoxin_CS"/>
</dbReference>
<dbReference type="GO" id="GO:0030313">
    <property type="term" value="C:cell envelope"/>
    <property type="evidence" value="ECO:0007669"/>
    <property type="project" value="UniProtKB-SubCell"/>
</dbReference>
<dbReference type="PROSITE" id="PS00194">
    <property type="entry name" value="THIOREDOXIN_1"/>
    <property type="match status" value="1"/>
</dbReference>
<dbReference type="GO" id="GO:0008961">
    <property type="term" value="F:phosphatidylglycerol-prolipoprotein diacylglyceryl transferase activity"/>
    <property type="evidence" value="ECO:0007669"/>
    <property type="project" value="InterPro"/>
</dbReference>
<dbReference type="PROSITE" id="PS51352">
    <property type="entry name" value="THIOREDOXIN_2"/>
    <property type="match status" value="1"/>
</dbReference>
<dbReference type="GO" id="GO:0017004">
    <property type="term" value="P:cytochrome complex assembly"/>
    <property type="evidence" value="ECO:0007669"/>
    <property type="project" value="UniProtKB-KW"/>
</dbReference>
<dbReference type="OrthoDB" id="9811352at2"/>
<evidence type="ECO:0000313" key="8">
    <source>
        <dbReference type="Proteomes" id="UP000318199"/>
    </source>
</evidence>
<dbReference type="GO" id="GO:0015036">
    <property type="term" value="F:disulfide oxidoreductase activity"/>
    <property type="evidence" value="ECO:0007669"/>
    <property type="project" value="UniProtKB-ARBA"/>
</dbReference>
<keyword evidence="8" id="KW-1185">Reference proteome</keyword>
<evidence type="ECO:0000313" key="7">
    <source>
        <dbReference type="EMBL" id="TWO68027.1"/>
    </source>
</evidence>
<dbReference type="InterPro" id="IPR013740">
    <property type="entry name" value="Redoxin"/>
</dbReference>
<keyword evidence="5" id="KW-0472">Membrane</keyword>